<dbReference type="AlphaFoldDB" id="A0A2H0V8T0"/>
<dbReference type="Pfam" id="PF18908">
    <property type="entry name" value="DUF5663"/>
    <property type="match status" value="1"/>
</dbReference>
<evidence type="ECO:0000313" key="1">
    <source>
        <dbReference type="EMBL" id="PIR95506.1"/>
    </source>
</evidence>
<dbReference type="EMBL" id="PFAL01000017">
    <property type="protein sequence ID" value="PIR95506.1"/>
    <property type="molecule type" value="Genomic_DNA"/>
</dbReference>
<evidence type="ECO:0000313" key="2">
    <source>
        <dbReference type="Proteomes" id="UP000229972"/>
    </source>
</evidence>
<organism evidence="1 2">
    <name type="scientific">Candidatus Falkowbacteria bacterium CG10_big_fil_rev_8_21_14_0_10_37_18</name>
    <dbReference type="NCBI Taxonomy" id="1974562"/>
    <lineage>
        <taxon>Bacteria</taxon>
        <taxon>Candidatus Falkowiibacteriota</taxon>
    </lineage>
</organism>
<reference evidence="2" key="1">
    <citation type="submission" date="2017-09" db="EMBL/GenBank/DDBJ databases">
        <title>Depth-based differentiation of microbial function through sediment-hosted aquifers and enrichment of novel symbionts in the deep terrestrial subsurface.</title>
        <authorList>
            <person name="Probst A.J."/>
            <person name="Ladd B."/>
            <person name="Jarett J.K."/>
            <person name="Geller-Mcgrath D.E."/>
            <person name="Sieber C.M.K."/>
            <person name="Emerson J.B."/>
            <person name="Anantharaman K."/>
            <person name="Thomas B.C."/>
            <person name="Malmstrom R."/>
            <person name="Stieglmeier M."/>
            <person name="Klingl A."/>
            <person name="Woyke T."/>
            <person name="Ryan C.M."/>
            <person name="Banfield J.F."/>
        </authorList>
    </citation>
    <scope>NUCLEOTIDE SEQUENCE [LARGE SCALE GENOMIC DNA]</scope>
</reference>
<protein>
    <submittedName>
        <fullName evidence="1">Uncharacterized protein</fullName>
    </submittedName>
</protein>
<sequence length="117" mass="13363">MSVTTNTMTSDLNNSDQSKEIADLIIEQAYLSNLPEADKNYVRENLALQITRRLGLIIMENLNEEGRLEYSQLLENSLIPDQEKLQELLDKYIPDYAEKVKVGLDEFIKEAVASLTK</sequence>
<comment type="caution">
    <text evidence="1">The sequence shown here is derived from an EMBL/GenBank/DDBJ whole genome shotgun (WGS) entry which is preliminary data.</text>
</comment>
<gene>
    <name evidence="1" type="ORF">COT93_01730</name>
</gene>
<proteinExistence type="predicted"/>
<name>A0A2H0V8T0_9BACT</name>
<dbReference type="Proteomes" id="UP000229972">
    <property type="component" value="Unassembled WGS sequence"/>
</dbReference>
<dbReference type="InterPro" id="IPR043722">
    <property type="entry name" value="DUF5663"/>
</dbReference>
<accession>A0A2H0V8T0</accession>